<feature type="transmembrane region" description="Helical" evidence="1">
    <location>
        <begin position="125"/>
        <end position="147"/>
    </location>
</feature>
<comment type="caution">
    <text evidence="2">The sequence shown here is derived from an EMBL/GenBank/DDBJ whole genome shotgun (WGS) entry which is preliminary data.</text>
</comment>
<feature type="transmembrane region" description="Helical" evidence="1">
    <location>
        <begin position="154"/>
        <end position="175"/>
    </location>
</feature>
<keyword evidence="3" id="KW-1185">Reference proteome</keyword>
<dbReference type="Proteomes" id="UP000676325">
    <property type="component" value="Unassembled WGS sequence"/>
</dbReference>
<proteinExistence type="predicted"/>
<protein>
    <submittedName>
        <fullName evidence="2">Uncharacterized protein</fullName>
    </submittedName>
</protein>
<dbReference type="AlphaFoldDB" id="A0A941IJ19"/>
<accession>A0A941IJ19</accession>
<feature type="transmembrane region" description="Helical" evidence="1">
    <location>
        <begin position="195"/>
        <end position="221"/>
    </location>
</feature>
<dbReference type="EMBL" id="JAGSOH010000021">
    <property type="protein sequence ID" value="MBR7826708.1"/>
    <property type="molecule type" value="Genomic_DNA"/>
</dbReference>
<keyword evidence="1" id="KW-1133">Transmembrane helix</keyword>
<reference evidence="2" key="1">
    <citation type="submission" date="2021-04" db="EMBL/GenBank/DDBJ databases">
        <title>Genome based classification of Actinospica acidithermotolerans sp. nov., an actinobacterium isolated from an Indonesian hot spring.</title>
        <authorList>
            <person name="Kusuma A.B."/>
            <person name="Putra K.E."/>
            <person name="Nafisah S."/>
            <person name="Loh J."/>
            <person name="Nouioui I."/>
            <person name="Goodfellow M."/>
        </authorList>
    </citation>
    <scope>NUCLEOTIDE SEQUENCE</scope>
    <source>
        <strain evidence="2">MGRD01-02</strain>
    </source>
</reference>
<keyword evidence="1" id="KW-0812">Transmembrane</keyword>
<sequence length="233" mass="24761">MPVALQLPTPPSPQQVVVYLALHLGVPALLVGIVVWLLGLQGVAKSWAEAARSGRELTEAIRRTIGERKRAAALLAVYSALVVALSYTMALLINALVIIYRTNQNGITSWRAVESIMSSATWPPAASWTVGTEAAVIVIYLVAIGVGMGFVRGLITFTLFLAAFACAVATLGMLFDLLGDWMTPAGQSLGNNREALIQTQIFIAAVCVALVPLLIGITTAADHAIKPARPQYR</sequence>
<evidence type="ECO:0000313" key="2">
    <source>
        <dbReference type="EMBL" id="MBR7826708.1"/>
    </source>
</evidence>
<keyword evidence="1" id="KW-0472">Membrane</keyword>
<feature type="transmembrane region" description="Helical" evidence="1">
    <location>
        <begin position="72"/>
        <end position="100"/>
    </location>
</feature>
<organism evidence="2 3">
    <name type="scientific">Actinospica acidithermotolerans</name>
    <dbReference type="NCBI Taxonomy" id="2828514"/>
    <lineage>
        <taxon>Bacteria</taxon>
        <taxon>Bacillati</taxon>
        <taxon>Actinomycetota</taxon>
        <taxon>Actinomycetes</taxon>
        <taxon>Catenulisporales</taxon>
        <taxon>Actinospicaceae</taxon>
        <taxon>Actinospica</taxon>
    </lineage>
</organism>
<feature type="transmembrane region" description="Helical" evidence="1">
    <location>
        <begin position="16"/>
        <end position="38"/>
    </location>
</feature>
<evidence type="ECO:0000256" key="1">
    <source>
        <dbReference type="SAM" id="Phobius"/>
    </source>
</evidence>
<dbReference type="RefSeq" id="WP_212517854.1">
    <property type="nucleotide sequence ID" value="NZ_JAGSOH010000021.1"/>
</dbReference>
<name>A0A941IJ19_9ACTN</name>
<evidence type="ECO:0000313" key="3">
    <source>
        <dbReference type="Proteomes" id="UP000676325"/>
    </source>
</evidence>
<gene>
    <name evidence="2" type="ORF">KDK95_10370</name>
</gene>